<dbReference type="AlphaFoldDB" id="A0A166L488"/>
<reference evidence="3 4" key="1">
    <citation type="submission" date="2015-06" db="EMBL/GenBank/DDBJ databases">
        <title>Survival trade-offs in plant roots during colonization by closely related pathogenic and mutualistic fungi.</title>
        <authorList>
            <person name="Hacquard S."/>
            <person name="Kracher B."/>
            <person name="Hiruma K."/>
            <person name="Weinman A."/>
            <person name="Muench P."/>
            <person name="Garrido Oter R."/>
            <person name="Ver Loren van Themaat E."/>
            <person name="Dallerey J.-F."/>
            <person name="Damm U."/>
            <person name="Henrissat B."/>
            <person name="Lespinet O."/>
            <person name="Thon M."/>
            <person name="Kemen E."/>
            <person name="McHardy A.C."/>
            <person name="Schulze-Lefert P."/>
            <person name="O'Connell R.J."/>
        </authorList>
    </citation>
    <scope>NUCLEOTIDE SEQUENCE [LARGE SCALE GENOMIC DNA]</scope>
    <source>
        <strain evidence="3 4">MAFF 238704</strain>
    </source>
</reference>
<feature type="transmembrane region" description="Helical" evidence="2">
    <location>
        <begin position="676"/>
        <end position="702"/>
    </location>
</feature>
<proteinExistence type="predicted"/>
<protein>
    <submittedName>
        <fullName evidence="3">Bzip transcription factor</fullName>
    </submittedName>
</protein>
<accession>A0A166L488</accession>
<feature type="transmembrane region" description="Helical" evidence="2">
    <location>
        <begin position="588"/>
        <end position="614"/>
    </location>
</feature>
<dbReference type="CDD" id="cd14688">
    <property type="entry name" value="bZIP_YAP"/>
    <property type="match status" value="1"/>
</dbReference>
<dbReference type="PANTHER" id="PTHR37012">
    <property type="entry name" value="B-ZIP TRANSCRIPTION FACTOR (EUROFUNG)-RELATED"/>
    <property type="match status" value="1"/>
</dbReference>
<feature type="compositionally biased region" description="Polar residues" evidence="1">
    <location>
        <begin position="129"/>
        <end position="144"/>
    </location>
</feature>
<keyword evidence="2" id="KW-0472">Membrane</keyword>
<feature type="region of interest" description="Disordered" evidence="1">
    <location>
        <begin position="129"/>
        <end position="156"/>
    </location>
</feature>
<feature type="transmembrane region" description="Helical" evidence="2">
    <location>
        <begin position="635"/>
        <end position="656"/>
    </location>
</feature>
<name>A0A166L488_COLIC</name>
<feature type="transmembrane region" description="Helical" evidence="2">
    <location>
        <begin position="546"/>
        <end position="568"/>
    </location>
</feature>
<dbReference type="EMBL" id="LFIW01002896">
    <property type="protein sequence ID" value="KZL63084.1"/>
    <property type="molecule type" value="Genomic_DNA"/>
</dbReference>
<evidence type="ECO:0000313" key="3">
    <source>
        <dbReference type="EMBL" id="KZL63084.1"/>
    </source>
</evidence>
<feature type="compositionally biased region" description="Basic and acidic residues" evidence="1">
    <location>
        <begin position="31"/>
        <end position="42"/>
    </location>
</feature>
<evidence type="ECO:0000256" key="1">
    <source>
        <dbReference type="SAM" id="MobiDB-lite"/>
    </source>
</evidence>
<feature type="compositionally biased region" description="Low complexity" evidence="1">
    <location>
        <begin position="1"/>
        <end position="10"/>
    </location>
</feature>
<feature type="region of interest" description="Disordered" evidence="1">
    <location>
        <begin position="1"/>
        <end position="42"/>
    </location>
</feature>
<keyword evidence="2" id="KW-1133">Transmembrane helix</keyword>
<dbReference type="PANTHER" id="PTHR37012:SF7">
    <property type="entry name" value="B-ZIP TRANSCRIPTION FACTOR (EUROFUNG)-RELATED"/>
    <property type="match status" value="1"/>
</dbReference>
<keyword evidence="4" id="KW-1185">Reference proteome</keyword>
<comment type="caution">
    <text evidence="3">The sequence shown here is derived from an EMBL/GenBank/DDBJ whole genome shotgun (WGS) entry which is preliminary data.</text>
</comment>
<evidence type="ECO:0000256" key="2">
    <source>
        <dbReference type="SAM" id="Phobius"/>
    </source>
</evidence>
<dbReference type="Proteomes" id="UP000076584">
    <property type="component" value="Unassembled WGS sequence"/>
</dbReference>
<gene>
    <name evidence="3" type="ORF">CI238_05898</name>
</gene>
<evidence type="ECO:0000313" key="4">
    <source>
        <dbReference type="Proteomes" id="UP000076584"/>
    </source>
</evidence>
<keyword evidence="2" id="KW-0812">Transmembrane</keyword>
<organism evidence="3 4">
    <name type="scientific">Colletotrichum incanum</name>
    <name type="common">Soybean anthracnose fungus</name>
    <dbReference type="NCBI Taxonomy" id="1573173"/>
    <lineage>
        <taxon>Eukaryota</taxon>
        <taxon>Fungi</taxon>
        <taxon>Dikarya</taxon>
        <taxon>Ascomycota</taxon>
        <taxon>Pezizomycotina</taxon>
        <taxon>Sordariomycetes</taxon>
        <taxon>Hypocreomycetidae</taxon>
        <taxon>Glomerellales</taxon>
        <taxon>Glomerellaceae</taxon>
        <taxon>Colletotrichum</taxon>
        <taxon>Colletotrichum spaethianum species complex</taxon>
    </lineage>
</organism>
<sequence length="734" mass="82431">MTSTQTSTTQDLTARLPPNSQTASSQRLRKREYDRKAQRIAREKTKKRIAQLESLVEKLSHQDDNATTAALMVQLSKVTEQRNKLAKCLRTTSSLFNDHVREAENWDLGNPTGGASLHLRPVTADIASHNTSSLGSSATPTTPSMPAEESLTEPGPHKQNHNFVDSSMYEGSFDIGQLLGDVVFEPDFPASTISMSIEGSQASSTTNIASTQKHSNNVAEAQREPLKCHCSSTMRVRRLSDGSQVSCNNWKAGNEILKEPFVFPSDVLGVENETSEDIPIHVVLHGWDNLAHSGRITPLWRKVRQLDELCFSACGQIERLAVLFIIHLLMRAYADSSVVKSALVPQWYLKSPLQEISHDPSADYFAWPALRYRFAVSPHRYCDNIFWHMFKEHLRIDSISGFGNVDYATRDLSGAGTHPSSLNHAATTRRQQINNTIVHVHRDCPFSPWDEFYITDFLQEHFHDLSTSDHCWIIKGVPGLKELLQRNISANPLLNVTIPTCISLNVTGSGNTFSINFSDNTYQVNGVNEDEFVILTYAHLVSMTTAFFLAYPIILVLASTPSLCIMIDRPLLEPTRRKLERWQTIFTVIIFAPFAIITGYITVGLATISVPLYLYQKRLKSRPDLTFYMYRRLKLINAVDFLVCQAILLISGFALPDGIDDFGIMTICGTNTVSTSLVFSLGMIVSFVWNCAMATMTVQWLLERRIRGGSIRDKAPPWMLKFLRKRSDSEATFQ</sequence>